<feature type="transmembrane region" description="Helical" evidence="1">
    <location>
        <begin position="100"/>
        <end position="121"/>
    </location>
</feature>
<accession>A0ABT7C9N6</accession>
<feature type="transmembrane region" description="Helical" evidence="1">
    <location>
        <begin position="152"/>
        <end position="175"/>
    </location>
</feature>
<comment type="caution">
    <text evidence="2">The sequence shown here is derived from an EMBL/GenBank/DDBJ whole genome shotgun (WGS) entry which is preliminary data.</text>
</comment>
<reference evidence="2" key="1">
    <citation type="submission" date="2018-03" db="EMBL/GenBank/DDBJ databases">
        <authorList>
            <person name="Nunes O.C."/>
            <person name="Lopes A.R."/>
            <person name="Froufe H."/>
            <person name="Munoz-Merida A."/>
            <person name="Barroso C."/>
            <person name="Egas C."/>
        </authorList>
    </citation>
    <scope>NUCLEOTIDE SEQUENCE</scope>
    <source>
        <strain evidence="2">ON4</strain>
    </source>
</reference>
<gene>
    <name evidence="2" type="ORF">C7K25_08760</name>
</gene>
<feature type="transmembrane region" description="Helical" evidence="1">
    <location>
        <begin position="187"/>
        <end position="205"/>
    </location>
</feature>
<keyword evidence="3" id="KW-1185">Reference proteome</keyword>
<keyword evidence="1" id="KW-0812">Transmembrane</keyword>
<evidence type="ECO:0000256" key="1">
    <source>
        <dbReference type="SAM" id="Phobius"/>
    </source>
</evidence>
<evidence type="ECO:0008006" key="4">
    <source>
        <dbReference type="Google" id="ProtNLM"/>
    </source>
</evidence>
<evidence type="ECO:0000313" key="3">
    <source>
        <dbReference type="Proteomes" id="UP001170379"/>
    </source>
</evidence>
<protein>
    <recommendedName>
        <fullName evidence="4">DUF4386 domain-containing protein</fullName>
    </recommendedName>
</protein>
<dbReference type="EMBL" id="PXVD01000012">
    <property type="protein sequence ID" value="MDJ1371457.1"/>
    <property type="molecule type" value="Genomic_DNA"/>
</dbReference>
<keyword evidence="1" id="KW-0472">Membrane</keyword>
<dbReference type="RefSeq" id="WP_026936889.1">
    <property type="nucleotide sequence ID" value="NZ_CP028426.1"/>
</dbReference>
<keyword evidence="1" id="KW-1133">Transmembrane helix</keyword>
<reference evidence="2" key="2">
    <citation type="journal article" date="2022" name="Sci. Rep.">
        <title>In silico prediction of the enzymes involved in the degradation of the herbicide molinate by Gulosibacter molinativorax ON4T.</title>
        <authorList>
            <person name="Lopes A.R."/>
            <person name="Bunin E."/>
            <person name="Viana A.T."/>
            <person name="Froufe H."/>
            <person name="Munoz-Merida A."/>
            <person name="Pinho D."/>
            <person name="Figueiredo J."/>
            <person name="Barroso C."/>
            <person name="Vaz-Moreira I."/>
            <person name="Bellanger X."/>
            <person name="Egas C."/>
            <person name="Nunes O.C."/>
        </authorList>
    </citation>
    <scope>NUCLEOTIDE SEQUENCE</scope>
    <source>
        <strain evidence="2">ON4</strain>
    </source>
</reference>
<evidence type="ECO:0000313" key="2">
    <source>
        <dbReference type="EMBL" id="MDJ1371457.1"/>
    </source>
</evidence>
<feature type="transmembrane region" description="Helical" evidence="1">
    <location>
        <begin position="24"/>
        <end position="45"/>
    </location>
</feature>
<proteinExistence type="predicted"/>
<sequence>MVTTQEPRVALATDPTIGFRRVSAAIALPLAFVFQLVCNTIFAFIQTESGVLDAETATVSLELESRYPGQFIAKAVFAVAGAMVAIPGLLGALRVLRPAVPVLALITVVMMVSGYLLYGAMVFGTFAEVNLAAAGIDAGEALDTGPGVPWRIAAGIVFVLGNLVGTLLLAIAVLIASRRMRGVGVPWWAGLLIAGWPVGHLINIFGGGEWFAVGGGVLEIIGLSFLARAMLRMPNADWVLRG</sequence>
<organism evidence="2 3">
    <name type="scientific">Gulosibacter molinativorax</name>
    <dbReference type="NCBI Taxonomy" id="256821"/>
    <lineage>
        <taxon>Bacteria</taxon>
        <taxon>Bacillati</taxon>
        <taxon>Actinomycetota</taxon>
        <taxon>Actinomycetes</taxon>
        <taxon>Micrococcales</taxon>
        <taxon>Microbacteriaceae</taxon>
        <taxon>Gulosibacter</taxon>
    </lineage>
</organism>
<name>A0ABT7C9N6_9MICO</name>
<dbReference type="Proteomes" id="UP001170379">
    <property type="component" value="Unassembled WGS sequence"/>
</dbReference>
<feature type="transmembrane region" description="Helical" evidence="1">
    <location>
        <begin position="211"/>
        <end position="231"/>
    </location>
</feature>
<feature type="transmembrane region" description="Helical" evidence="1">
    <location>
        <begin position="71"/>
        <end position="93"/>
    </location>
</feature>